<keyword evidence="1" id="KW-0812">Transmembrane</keyword>
<reference evidence="2 3" key="1">
    <citation type="journal article" date="2015" name="Genome Announc.">
        <title>Complete Genome Sequence of Microcystis aeruginosa NIES-2549, a Bloom-Forming Cyanobacterium from Lake Kasumigaura, Japan.</title>
        <authorList>
            <person name="Yamaguchi H."/>
            <person name="Suzuki S."/>
            <person name="Tanabe Y."/>
            <person name="Osana Y."/>
            <person name="Shimura Y."/>
            <person name="Ishida K."/>
            <person name="Kawachi M."/>
        </authorList>
    </citation>
    <scope>NUCLEOTIDE SEQUENCE [LARGE SCALE GENOMIC DNA]</scope>
    <source>
        <strain evidence="2 3">NIES-2549</strain>
    </source>
</reference>
<dbReference type="AlphaFoldDB" id="A0A0F6RJM6"/>
<evidence type="ECO:0000313" key="3">
    <source>
        <dbReference type="Proteomes" id="UP000034103"/>
    </source>
</evidence>
<evidence type="ECO:0000313" key="2">
    <source>
        <dbReference type="EMBL" id="AKE63085.1"/>
    </source>
</evidence>
<evidence type="ECO:0008006" key="4">
    <source>
        <dbReference type="Google" id="ProtNLM"/>
    </source>
</evidence>
<gene>
    <name evidence="2" type="ORF">MYAER_0725</name>
</gene>
<sequence>MALMPPVCPIGLGLSQGNWVLSWGATLLYITNLLGIALSCLLVFLLAGYSNFHRERNAIVLTSILTAVLLIPLGISFATLSNQARLERLLKKALLQRTITCQRAELLESSINWLKQPPWVRLVVRTSESITPRQVELLEEFITKEMGRPFQLNVLVSKVNEVTAPE</sequence>
<protein>
    <recommendedName>
        <fullName evidence="4">DUF389 domain-containing protein</fullName>
    </recommendedName>
</protein>
<dbReference type="Pfam" id="PF04087">
    <property type="entry name" value="DUF389"/>
    <property type="match status" value="1"/>
</dbReference>
<name>A0A0F6RJM6_MICAE</name>
<evidence type="ECO:0000256" key="1">
    <source>
        <dbReference type="SAM" id="Phobius"/>
    </source>
</evidence>
<keyword evidence="1" id="KW-0472">Membrane</keyword>
<dbReference type="EMBL" id="CP011304">
    <property type="protein sequence ID" value="AKE63085.1"/>
    <property type="molecule type" value="Genomic_DNA"/>
</dbReference>
<proteinExistence type="predicted"/>
<organism evidence="2 3">
    <name type="scientific">Microcystis aeruginosa NIES-2549</name>
    <dbReference type="NCBI Taxonomy" id="1641812"/>
    <lineage>
        <taxon>Bacteria</taxon>
        <taxon>Bacillati</taxon>
        <taxon>Cyanobacteriota</taxon>
        <taxon>Cyanophyceae</taxon>
        <taxon>Oscillatoriophycideae</taxon>
        <taxon>Chroococcales</taxon>
        <taxon>Microcystaceae</taxon>
        <taxon>Microcystis</taxon>
    </lineage>
</organism>
<feature type="transmembrane region" description="Helical" evidence="1">
    <location>
        <begin position="58"/>
        <end position="80"/>
    </location>
</feature>
<dbReference type="Proteomes" id="UP000034103">
    <property type="component" value="Chromosome"/>
</dbReference>
<dbReference type="PATRIC" id="fig|1641812.3.peg.752"/>
<keyword evidence="1" id="KW-1133">Transmembrane helix</keyword>
<accession>A0A0F6RJM6</accession>
<feature type="transmembrane region" description="Helical" evidence="1">
    <location>
        <begin position="20"/>
        <end position="46"/>
    </location>
</feature>
<dbReference type="HOGENOM" id="CLU_1600798_0_0_3"/>
<dbReference type="InterPro" id="IPR005240">
    <property type="entry name" value="DUF389"/>
</dbReference>